<dbReference type="SUPFAM" id="SSF82693">
    <property type="entry name" value="Multidrug efflux transporter AcrB pore domain, PN1, PN2, PC1 and PC2 subdomains"/>
    <property type="match status" value="4"/>
</dbReference>
<feature type="transmembrane region" description="Helical" evidence="9">
    <location>
        <begin position="365"/>
        <end position="385"/>
    </location>
</feature>
<organism evidence="10 11">
    <name type="scientific">Candidatus Brevundimonas colombiensis</name>
    <dbReference type="NCBI Taxonomy" id="3121376"/>
    <lineage>
        <taxon>Bacteria</taxon>
        <taxon>Pseudomonadati</taxon>
        <taxon>Pseudomonadota</taxon>
        <taxon>Alphaproteobacteria</taxon>
        <taxon>Caulobacterales</taxon>
        <taxon>Caulobacteraceae</taxon>
        <taxon>Brevundimonas</taxon>
    </lineage>
</organism>
<sequence length="1045" mass="111240">MPQFFIERPVFAWVLAIFIILLGVLAIPNLAIERFPSVAPPTISIRAIYPGASTQAMTDNVVAPIERELSSVKNLLYFESTTDTSGLAQITATFKPGTNPELAQVDVQNRLKAVEPRLPQTVRQTGIQVEAASSGFLMMVALSSTEGHDAQELGDYMSRNLVEDLKRVDGVGRVQSFASERAMRIWVDPQKMANFAVTTADVAAAIQAQNAQIAPGRIGGTPSVDGQTVTVPLRAEGQLDTPEEFAAIVLRSNLDGSELTIGDIARVELGAQSYDFQALLNGKPVAVAAIQIAPGGNAVSTAHAVEKRLGELKGAFPQGMVYSIPYNTAPFVEISIEKVLHTLVEAMVLVFLVMFLFLQNIRYTLIPSIVAPIALLGTVAVFMATGFSINVLTMFGMVLAIGIIVDDAIVVVENVERIMATEGLSPKEATKKAMKEITGAVIGITMVLSAVFIPMAFSSGSVGEIYRQFSVSMAVSILFSALLALSLTPALCATLLKPIPEGHHEKKGFFGWFNRRFDRLTHRYTSGVGKVIGRAGRAMVVFVAMVALLGVVFVRLPSAFLPDEDQGVFLTMFTLPADATAERTLTALRNYQNFVESRKALGGITAIQGFGFNGAGPNTGVAFTNLVDWEKRDGATAQGEIAAANAAMAGLDDGTVMSLNPPAIPELGTSSGFAMRLKDLRNQGEDALQAAQGQLLGLAAQSKVVTGVYPESLPPGSSIKLEIDRKKAAAQGVSFDTIQSTISAAMGSTYVNDFPNKGRLQQVIIQADANARMQVEDVLNLYVRSSSGGMAPLSNFVRPVWETAPLQMVRYDGYPAARISGSAAPGVSSGEAMAEMERLAAQLPDGFAVAWTGTSLQEQETGNQQTGLLVLSMLVVFLVLAALYESWTIPLSVILVVPLGLIGAVAATMIRGLPNDVFFKVGMITIIGLSAKNAILIVEFAKMLREQGKGLLEAAVEAARLRLRPIIMTSLAFTLGVVPLVIASGASSATQHAIGTGVFGGMITGTFLAIIFVPVFYVVVVGGTDWLKARIAKLNLRLPKLSRKS</sequence>
<dbReference type="GO" id="GO:0005886">
    <property type="term" value="C:plasma membrane"/>
    <property type="evidence" value="ECO:0007669"/>
    <property type="project" value="UniProtKB-SubCell"/>
</dbReference>
<name>A0AAJ5X1S6_9CAUL</name>
<dbReference type="NCBIfam" id="TIGR00915">
    <property type="entry name" value="2A0602"/>
    <property type="match status" value="1"/>
</dbReference>
<evidence type="ECO:0000256" key="8">
    <source>
        <dbReference type="ARBA" id="ARBA00023136"/>
    </source>
</evidence>
<dbReference type="InterPro" id="IPR004764">
    <property type="entry name" value="MdtF-like"/>
</dbReference>
<dbReference type="SUPFAM" id="SSF82866">
    <property type="entry name" value="Multidrug efflux transporter AcrB transmembrane domain"/>
    <property type="match status" value="2"/>
</dbReference>
<comment type="caution">
    <text evidence="9">Lacks conserved residue(s) required for the propagation of feature annotation.</text>
</comment>
<dbReference type="GO" id="GO:0015562">
    <property type="term" value="F:efflux transmembrane transporter activity"/>
    <property type="evidence" value="ECO:0007669"/>
    <property type="project" value="InterPro"/>
</dbReference>
<dbReference type="GO" id="GO:0042910">
    <property type="term" value="F:xenobiotic transmembrane transporter activity"/>
    <property type="evidence" value="ECO:0007669"/>
    <property type="project" value="TreeGrafter"/>
</dbReference>
<dbReference type="SUPFAM" id="SSF82714">
    <property type="entry name" value="Multidrug efflux transporter AcrB TolC docking domain, DN and DC subdomains"/>
    <property type="match status" value="2"/>
</dbReference>
<dbReference type="PRINTS" id="PR00702">
    <property type="entry name" value="ACRIFLAVINRP"/>
</dbReference>
<keyword evidence="5 9" id="KW-0997">Cell inner membrane</keyword>
<feature type="transmembrane region" description="Helical" evidence="9">
    <location>
        <begin position="469"/>
        <end position="496"/>
    </location>
</feature>
<dbReference type="FunFam" id="1.20.1640.10:FF:000001">
    <property type="entry name" value="Efflux pump membrane transporter"/>
    <property type="match status" value="1"/>
</dbReference>
<dbReference type="Gene3D" id="3.30.70.1440">
    <property type="entry name" value="Multidrug efflux transporter AcrB pore domain"/>
    <property type="match status" value="1"/>
</dbReference>
<feature type="transmembrane region" description="Helical" evidence="9">
    <location>
        <begin position="391"/>
        <end position="412"/>
    </location>
</feature>
<comment type="subcellular location">
    <subcellularLocation>
        <location evidence="1 9">Cell inner membrane</location>
        <topology evidence="1 9">Multi-pass membrane protein</topology>
    </subcellularLocation>
</comment>
<evidence type="ECO:0000256" key="2">
    <source>
        <dbReference type="ARBA" id="ARBA00010942"/>
    </source>
</evidence>
<keyword evidence="4" id="KW-1003">Cell membrane</keyword>
<evidence type="ECO:0000256" key="5">
    <source>
        <dbReference type="ARBA" id="ARBA00022519"/>
    </source>
</evidence>
<evidence type="ECO:0000256" key="1">
    <source>
        <dbReference type="ARBA" id="ARBA00004429"/>
    </source>
</evidence>
<evidence type="ECO:0000256" key="3">
    <source>
        <dbReference type="ARBA" id="ARBA00022448"/>
    </source>
</evidence>
<feature type="transmembrane region" description="Helical" evidence="9">
    <location>
        <begin position="538"/>
        <end position="556"/>
    </location>
</feature>
<protein>
    <recommendedName>
        <fullName evidence="9">Efflux pump membrane transporter</fullName>
    </recommendedName>
</protein>
<keyword evidence="7 9" id="KW-1133">Transmembrane helix</keyword>
<evidence type="ECO:0000256" key="6">
    <source>
        <dbReference type="ARBA" id="ARBA00022692"/>
    </source>
</evidence>
<feature type="transmembrane region" description="Helical" evidence="9">
    <location>
        <begin position="998"/>
        <end position="1020"/>
    </location>
</feature>
<evidence type="ECO:0000256" key="7">
    <source>
        <dbReference type="ARBA" id="ARBA00022989"/>
    </source>
</evidence>
<evidence type="ECO:0000313" key="10">
    <source>
        <dbReference type="EMBL" id="WEK39478.1"/>
    </source>
</evidence>
<feature type="transmembrane region" description="Helical" evidence="9">
    <location>
        <begin position="339"/>
        <end position="358"/>
    </location>
</feature>
<dbReference type="EMBL" id="CP119326">
    <property type="protein sequence ID" value="WEK39478.1"/>
    <property type="molecule type" value="Genomic_DNA"/>
</dbReference>
<evidence type="ECO:0000313" key="11">
    <source>
        <dbReference type="Proteomes" id="UP001213664"/>
    </source>
</evidence>
<dbReference type="AlphaFoldDB" id="A0AAJ5X1S6"/>
<feature type="transmembrane region" description="Helical" evidence="9">
    <location>
        <begin position="866"/>
        <end position="884"/>
    </location>
</feature>
<reference evidence="10" key="1">
    <citation type="submission" date="2023-03" db="EMBL/GenBank/DDBJ databases">
        <title>Andean soil-derived lignocellulolytic bacterial consortium as a source of novel taxa and putative plastic-active enzymes.</title>
        <authorList>
            <person name="Diaz-Garcia L."/>
            <person name="Chuvochina M."/>
            <person name="Feuerriegel G."/>
            <person name="Bunk B."/>
            <person name="Sproer C."/>
            <person name="Streit W.R."/>
            <person name="Rodriguez L.M."/>
            <person name="Overmann J."/>
            <person name="Jimenez D.J."/>
        </authorList>
    </citation>
    <scope>NUCLEOTIDE SEQUENCE</scope>
    <source>
        <strain evidence="10">MAG 833</strain>
    </source>
</reference>
<evidence type="ECO:0000256" key="4">
    <source>
        <dbReference type="ARBA" id="ARBA00022475"/>
    </source>
</evidence>
<proteinExistence type="inferred from homology"/>
<feature type="transmembrane region" description="Helical" evidence="9">
    <location>
        <begin position="917"/>
        <end position="941"/>
    </location>
</feature>
<comment type="similarity">
    <text evidence="2 9">Belongs to the resistance-nodulation-cell division (RND) (TC 2.A.6) family.</text>
</comment>
<dbReference type="PANTHER" id="PTHR32063:SF10">
    <property type="entry name" value="EFFLUX PUMP MEMBRANE TRANSPORTER"/>
    <property type="match status" value="1"/>
</dbReference>
<dbReference type="Gene3D" id="3.30.2090.10">
    <property type="entry name" value="Multidrug efflux transporter AcrB TolC docking domain, DN and DC subdomains"/>
    <property type="match status" value="2"/>
</dbReference>
<feature type="transmembrane region" description="Helical" evidence="9">
    <location>
        <begin position="966"/>
        <end position="986"/>
    </location>
</feature>
<keyword evidence="3 9" id="KW-0813">Transport</keyword>
<accession>A0AAJ5X1S6</accession>
<dbReference type="Gene3D" id="3.30.70.1430">
    <property type="entry name" value="Multidrug efflux transporter AcrB pore domain"/>
    <property type="match status" value="2"/>
</dbReference>
<dbReference type="InterPro" id="IPR027463">
    <property type="entry name" value="AcrB_DN_DC_subdom"/>
</dbReference>
<dbReference type="Gene3D" id="3.30.70.1320">
    <property type="entry name" value="Multidrug efflux transporter AcrB pore domain like"/>
    <property type="match status" value="1"/>
</dbReference>
<dbReference type="Gene3D" id="1.20.1640.10">
    <property type="entry name" value="Multidrug efflux transporter AcrB transmembrane domain"/>
    <property type="match status" value="2"/>
</dbReference>
<dbReference type="GO" id="GO:0009636">
    <property type="term" value="P:response to toxic substance"/>
    <property type="evidence" value="ECO:0007669"/>
    <property type="project" value="UniProtKB-ARBA"/>
</dbReference>
<dbReference type="NCBIfam" id="NF000282">
    <property type="entry name" value="RND_permease_1"/>
    <property type="match status" value="1"/>
</dbReference>
<feature type="transmembrane region" description="Helical" evidence="9">
    <location>
        <begin position="891"/>
        <end position="911"/>
    </location>
</feature>
<keyword evidence="8 9" id="KW-0472">Membrane</keyword>
<dbReference type="PANTHER" id="PTHR32063">
    <property type="match status" value="1"/>
</dbReference>
<dbReference type="Pfam" id="PF00873">
    <property type="entry name" value="ACR_tran"/>
    <property type="match status" value="1"/>
</dbReference>
<gene>
    <name evidence="10" type="ORF">P0Y50_13180</name>
</gene>
<dbReference type="Proteomes" id="UP001213664">
    <property type="component" value="Chromosome"/>
</dbReference>
<feature type="transmembrane region" description="Helical" evidence="9">
    <location>
        <begin position="437"/>
        <end position="457"/>
    </location>
</feature>
<dbReference type="FunFam" id="3.30.70.1430:FF:000001">
    <property type="entry name" value="Efflux pump membrane transporter"/>
    <property type="match status" value="1"/>
</dbReference>
<evidence type="ECO:0000256" key="9">
    <source>
        <dbReference type="RuleBase" id="RU364070"/>
    </source>
</evidence>
<keyword evidence="6 9" id="KW-0812">Transmembrane</keyword>
<dbReference type="InterPro" id="IPR001036">
    <property type="entry name" value="Acrflvin-R"/>
</dbReference>